<dbReference type="InterPro" id="IPR002656">
    <property type="entry name" value="Acyl_transf_3_dom"/>
</dbReference>
<dbReference type="AlphaFoldDB" id="A0A9D1ZRB9"/>
<protein>
    <submittedName>
        <fullName evidence="3">Acyltransferase</fullName>
    </submittedName>
</protein>
<evidence type="ECO:0000313" key="4">
    <source>
        <dbReference type="Proteomes" id="UP000824134"/>
    </source>
</evidence>
<feature type="transmembrane region" description="Helical" evidence="1">
    <location>
        <begin position="282"/>
        <end position="304"/>
    </location>
</feature>
<dbReference type="GO" id="GO:0016747">
    <property type="term" value="F:acyltransferase activity, transferring groups other than amino-acyl groups"/>
    <property type="evidence" value="ECO:0007669"/>
    <property type="project" value="InterPro"/>
</dbReference>
<dbReference type="Proteomes" id="UP000824134">
    <property type="component" value="Unassembled WGS sequence"/>
</dbReference>
<feature type="transmembrane region" description="Helical" evidence="1">
    <location>
        <begin position="48"/>
        <end position="70"/>
    </location>
</feature>
<dbReference type="PANTHER" id="PTHR23028">
    <property type="entry name" value="ACETYLTRANSFERASE"/>
    <property type="match status" value="1"/>
</dbReference>
<proteinExistence type="predicted"/>
<keyword evidence="3" id="KW-0012">Acyltransferase</keyword>
<feature type="transmembrane region" description="Helical" evidence="1">
    <location>
        <begin position="223"/>
        <end position="241"/>
    </location>
</feature>
<keyword evidence="1" id="KW-1133">Transmembrane helix</keyword>
<comment type="caution">
    <text evidence="3">The sequence shown here is derived from an EMBL/GenBank/DDBJ whole genome shotgun (WGS) entry which is preliminary data.</text>
</comment>
<feature type="transmembrane region" description="Helical" evidence="1">
    <location>
        <begin position="21"/>
        <end position="42"/>
    </location>
</feature>
<feature type="domain" description="Acyltransferase 3" evidence="2">
    <location>
        <begin position="26"/>
        <end position="329"/>
    </location>
</feature>
<keyword evidence="3" id="KW-0808">Transferase</keyword>
<reference evidence="3" key="2">
    <citation type="submission" date="2021-04" db="EMBL/GenBank/DDBJ databases">
        <authorList>
            <person name="Gilroy R."/>
        </authorList>
    </citation>
    <scope>NUCLEOTIDE SEQUENCE</scope>
    <source>
        <strain evidence="3">ChiHjej12B11-9195</strain>
    </source>
</reference>
<dbReference type="PANTHER" id="PTHR23028:SF53">
    <property type="entry name" value="ACYL_TRANSF_3 DOMAIN-CONTAINING PROTEIN"/>
    <property type="match status" value="1"/>
</dbReference>
<name>A0A9D1ZRB9_9MICC</name>
<reference evidence="3" key="1">
    <citation type="journal article" date="2021" name="PeerJ">
        <title>Extensive microbial diversity within the chicken gut microbiome revealed by metagenomics and culture.</title>
        <authorList>
            <person name="Gilroy R."/>
            <person name="Ravi A."/>
            <person name="Getino M."/>
            <person name="Pursley I."/>
            <person name="Horton D.L."/>
            <person name="Alikhan N.F."/>
            <person name="Baker D."/>
            <person name="Gharbi K."/>
            <person name="Hall N."/>
            <person name="Watson M."/>
            <person name="Adriaenssens E.M."/>
            <person name="Foster-Nyarko E."/>
            <person name="Jarju S."/>
            <person name="Secka A."/>
            <person name="Antonio M."/>
            <person name="Oren A."/>
            <person name="Chaudhuri R.R."/>
            <person name="La Ragione R."/>
            <person name="Hildebrand F."/>
            <person name="Pallen M.J."/>
        </authorList>
    </citation>
    <scope>NUCLEOTIDE SEQUENCE</scope>
    <source>
        <strain evidence="3">ChiHjej12B11-9195</strain>
    </source>
</reference>
<feature type="transmembrane region" description="Helical" evidence="1">
    <location>
        <begin position="310"/>
        <end position="332"/>
    </location>
</feature>
<evidence type="ECO:0000256" key="1">
    <source>
        <dbReference type="SAM" id="Phobius"/>
    </source>
</evidence>
<sequence>MNKLTQRKGMEKIIPRHVTGAQYWSQLDGLRTIAVILVLLGHAWTRHFFGATVGVGLFFALSGFLITGLLIKEAEIHGSINLLKFSGRRLIRLFPALILMLVCTAPLLKPTTFEFFASLFYFSNWVRVSGNSMGAYGHLWSLAVEEQFYLLWPLVLVLAYTFYRVKGVALAAIFLISFSTLTKYLSEGEDRIYNSLDARMDNLLVGGLLAIAYRYYPEMVRKWSRVFAVPGILIVVMMAVIPEGVSMATELTLITWGSVMIVALLACADIQIVNSFMSMKPLVWFGAISYGVYLWHYPLQWIWLSQGISYSMRFPLVLVSSVVIAWLSYRFVERPISKTLRPYVTV</sequence>
<keyword evidence="1" id="KW-0472">Membrane</keyword>
<feature type="transmembrane region" description="Helical" evidence="1">
    <location>
        <begin position="253"/>
        <end position="270"/>
    </location>
</feature>
<organism evidence="3 4">
    <name type="scientific">Candidatus Rothia avicola</name>
    <dbReference type="NCBI Taxonomy" id="2840478"/>
    <lineage>
        <taxon>Bacteria</taxon>
        <taxon>Bacillati</taxon>
        <taxon>Actinomycetota</taxon>
        <taxon>Actinomycetes</taxon>
        <taxon>Micrococcales</taxon>
        <taxon>Micrococcaceae</taxon>
        <taxon>Rothia</taxon>
    </lineage>
</organism>
<dbReference type="Pfam" id="PF01757">
    <property type="entry name" value="Acyl_transf_3"/>
    <property type="match status" value="1"/>
</dbReference>
<keyword evidence="1" id="KW-0812">Transmembrane</keyword>
<dbReference type="InterPro" id="IPR050879">
    <property type="entry name" value="Acyltransferase_3"/>
</dbReference>
<feature type="transmembrane region" description="Helical" evidence="1">
    <location>
        <begin position="90"/>
        <end position="108"/>
    </location>
</feature>
<dbReference type="GO" id="GO:0009103">
    <property type="term" value="P:lipopolysaccharide biosynthetic process"/>
    <property type="evidence" value="ECO:0007669"/>
    <property type="project" value="TreeGrafter"/>
</dbReference>
<evidence type="ECO:0000313" key="3">
    <source>
        <dbReference type="EMBL" id="HIY94430.1"/>
    </source>
</evidence>
<dbReference type="EMBL" id="DXCN01000020">
    <property type="protein sequence ID" value="HIY94430.1"/>
    <property type="molecule type" value="Genomic_DNA"/>
</dbReference>
<gene>
    <name evidence="3" type="ORF">H9821_02020</name>
</gene>
<dbReference type="GO" id="GO:0016020">
    <property type="term" value="C:membrane"/>
    <property type="evidence" value="ECO:0007669"/>
    <property type="project" value="TreeGrafter"/>
</dbReference>
<accession>A0A9D1ZRB9</accession>
<evidence type="ECO:0000259" key="2">
    <source>
        <dbReference type="Pfam" id="PF01757"/>
    </source>
</evidence>